<accession>M3GIM3</accession>
<dbReference type="AlphaFoldDB" id="M3GIM3"/>
<protein>
    <submittedName>
        <fullName evidence="1">Uncharacterized protein</fullName>
    </submittedName>
</protein>
<gene>
    <name evidence="1" type="ORF">LEP1GSC123_0502</name>
</gene>
<dbReference type="BioCyc" id="LBOR1193007:G11KN-1231-MONOMER"/>
<dbReference type="Proteomes" id="UP000011783">
    <property type="component" value="Unassembled WGS sequence"/>
</dbReference>
<evidence type="ECO:0000313" key="2">
    <source>
        <dbReference type="Proteomes" id="UP000011783"/>
    </source>
</evidence>
<reference evidence="1 2" key="1">
    <citation type="submission" date="2013-01" db="EMBL/GenBank/DDBJ databases">
        <authorList>
            <person name="Harkins D.M."/>
            <person name="Durkin A.S."/>
            <person name="Brinkac L.M."/>
            <person name="Haft D.H."/>
            <person name="Selengut J.D."/>
            <person name="Sanka R."/>
            <person name="DePew J."/>
            <person name="Purushe J."/>
            <person name="Picardeau M."/>
            <person name="Werts C."/>
            <person name="Goarant C."/>
            <person name="Vinetz J.M."/>
            <person name="Sutton G.G."/>
            <person name="Nierman W.C."/>
            <person name="Fouts D.E."/>
        </authorList>
    </citation>
    <scope>NUCLEOTIDE SEQUENCE [LARGE SCALE GENOMIC DNA]</scope>
    <source>
        <strain evidence="1 2">200701203</strain>
    </source>
</reference>
<sequence>MTRTNVYDKQKDALNSILIFYRKKRKTNTFSLDKGYDFKI</sequence>
<dbReference type="EMBL" id="AKWO02000042">
    <property type="protein sequence ID" value="EMG00817.1"/>
    <property type="molecule type" value="Genomic_DNA"/>
</dbReference>
<name>M3GIM3_LEPBO</name>
<evidence type="ECO:0000313" key="1">
    <source>
        <dbReference type="EMBL" id="EMG00817.1"/>
    </source>
</evidence>
<proteinExistence type="predicted"/>
<comment type="caution">
    <text evidence="1">The sequence shown here is derived from an EMBL/GenBank/DDBJ whole genome shotgun (WGS) entry which is preliminary data.</text>
</comment>
<organism evidence="1 2">
    <name type="scientific">Leptospira borgpetersenii str. 200701203</name>
    <dbReference type="NCBI Taxonomy" id="1193007"/>
    <lineage>
        <taxon>Bacteria</taxon>
        <taxon>Pseudomonadati</taxon>
        <taxon>Spirochaetota</taxon>
        <taxon>Spirochaetia</taxon>
        <taxon>Leptospirales</taxon>
        <taxon>Leptospiraceae</taxon>
        <taxon>Leptospira</taxon>
    </lineage>
</organism>